<feature type="binding site" evidence="12">
    <location>
        <begin position="220"/>
        <end position="225"/>
    </location>
    <ligand>
        <name>ATP</name>
        <dbReference type="ChEBI" id="CHEBI:30616"/>
    </ligand>
</feature>
<evidence type="ECO:0000313" key="15">
    <source>
        <dbReference type="Proteomes" id="UP000037267"/>
    </source>
</evidence>
<keyword evidence="5 12" id="KW-0479">Metal-binding</keyword>
<feature type="binding site" evidence="12">
    <location>
        <position position="140"/>
    </location>
    <ligand>
        <name>substrate</name>
    </ligand>
</feature>
<feature type="binding site" evidence="12">
    <location>
        <position position="287"/>
    </location>
    <ligand>
        <name>K(+)</name>
        <dbReference type="ChEBI" id="CHEBI:29103"/>
    </ligand>
</feature>
<feature type="binding site" evidence="12">
    <location>
        <position position="252"/>
    </location>
    <ligand>
        <name>substrate</name>
    </ligand>
</feature>
<dbReference type="SUPFAM" id="SSF53613">
    <property type="entry name" value="Ribokinase-like"/>
    <property type="match status" value="1"/>
</dbReference>
<dbReference type="InterPro" id="IPR011877">
    <property type="entry name" value="Ribokinase"/>
</dbReference>
<keyword evidence="12" id="KW-0963">Cytoplasm</keyword>
<keyword evidence="15" id="KW-1185">Reference proteome</keyword>
<dbReference type="InterPro" id="IPR002173">
    <property type="entry name" value="Carboh/pur_kinase_PfkB_CS"/>
</dbReference>
<comment type="caution">
    <text evidence="12">Lacks conserved residue(s) required for the propagation of feature annotation.</text>
</comment>
<protein>
    <recommendedName>
        <fullName evidence="3 12">Ribokinase</fullName>
        <shortName evidence="12">RK</shortName>
        <ecNumber evidence="2 12">2.7.1.15</ecNumber>
    </recommendedName>
</protein>
<dbReference type="PRINTS" id="PR00990">
    <property type="entry name" value="RIBOKINASE"/>
</dbReference>
<dbReference type="STRING" id="1503.CLPU_2c01910"/>
<evidence type="ECO:0000313" key="14">
    <source>
        <dbReference type="EMBL" id="KNF09739.1"/>
    </source>
</evidence>
<dbReference type="GO" id="GO:0005829">
    <property type="term" value="C:cytosol"/>
    <property type="evidence" value="ECO:0007669"/>
    <property type="project" value="TreeGrafter"/>
</dbReference>
<dbReference type="Proteomes" id="UP000037267">
    <property type="component" value="Unassembled WGS sequence"/>
</dbReference>
<dbReference type="EC" id="2.7.1.15" evidence="2 12"/>
<dbReference type="GO" id="GO:0005524">
    <property type="term" value="F:ATP binding"/>
    <property type="evidence" value="ECO:0007669"/>
    <property type="project" value="UniProtKB-UniRule"/>
</dbReference>
<proteinExistence type="inferred from homology"/>
<dbReference type="OrthoDB" id="9775849at2"/>
<keyword evidence="10 12" id="KW-0630">Potassium</keyword>
<dbReference type="PANTHER" id="PTHR10584:SF166">
    <property type="entry name" value="RIBOKINASE"/>
    <property type="match status" value="1"/>
</dbReference>
<dbReference type="GO" id="GO:0019303">
    <property type="term" value="P:D-ribose catabolic process"/>
    <property type="evidence" value="ECO:0007669"/>
    <property type="project" value="UniProtKB-UniRule"/>
</dbReference>
<evidence type="ECO:0000256" key="11">
    <source>
        <dbReference type="ARBA" id="ARBA00023277"/>
    </source>
</evidence>
<dbReference type="NCBIfam" id="TIGR02152">
    <property type="entry name" value="D_ribokin_bact"/>
    <property type="match status" value="1"/>
</dbReference>
<feature type="binding site" evidence="12">
    <location>
        <position position="292"/>
    </location>
    <ligand>
        <name>K(+)</name>
        <dbReference type="ChEBI" id="CHEBI:29103"/>
    </ligand>
</feature>
<accession>A0A0L0WE43</accession>
<dbReference type="UniPathway" id="UPA00916">
    <property type="reaction ID" value="UER00889"/>
</dbReference>
<comment type="caution">
    <text evidence="14">The sequence shown here is derived from an EMBL/GenBank/DDBJ whole genome shotgun (WGS) entry which is preliminary data.</text>
</comment>
<dbReference type="CDD" id="cd01174">
    <property type="entry name" value="ribokinase"/>
    <property type="match status" value="1"/>
</dbReference>
<feature type="active site" description="Proton acceptor" evidence="12">
    <location>
        <position position="252"/>
    </location>
</feature>
<evidence type="ECO:0000256" key="9">
    <source>
        <dbReference type="ARBA" id="ARBA00022842"/>
    </source>
</evidence>
<evidence type="ECO:0000256" key="12">
    <source>
        <dbReference type="HAMAP-Rule" id="MF_01987"/>
    </source>
</evidence>
<evidence type="ECO:0000256" key="4">
    <source>
        <dbReference type="ARBA" id="ARBA00022679"/>
    </source>
</evidence>
<dbReference type="EMBL" id="LGSS01000002">
    <property type="protein sequence ID" value="KNF09739.1"/>
    <property type="molecule type" value="Genomic_DNA"/>
</dbReference>
<comment type="subunit">
    <text evidence="12">Homodimer.</text>
</comment>
<feature type="binding site" evidence="12">
    <location>
        <position position="248"/>
    </location>
    <ligand>
        <name>K(+)</name>
        <dbReference type="ChEBI" id="CHEBI:29103"/>
    </ligand>
</feature>
<dbReference type="InterPro" id="IPR002139">
    <property type="entry name" value="Ribo/fructo_kinase"/>
</dbReference>
<dbReference type="PANTHER" id="PTHR10584">
    <property type="entry name" value="SUGAR KINASE"/>
    <property type="match status" value="1"/>
</dbReference>
<feature type="binding site" evidence="12">
    <location>
        <position position="296"/>
    </location>
    <ligand>
        <name>K(+)</name>
        <dbReference type="ChEBI" id="CHEBI:29103"/>
    </ligand>
</feature>
<comment type="catalytic activity">
    <reaction evidence="12">
        <text>D-ribose + ATP = D-ribose 5-phosphate + ADP + H(+)</text>
        <dbReference type="Rhea" id="RHEA:13697"/>
        <dbReference type="ChEBI" id="CHEBI:15378"/>
        <dbReference type="ChEBI" id="CHEBI:30616"/>
        <dbReference type="ChEBI" id="CHEBI:47013"/>
        <dbReference type="ChEBI" id="CHEBI:78346"/>
        <dbReference type="ChEBI" id="CHEBI:456216"/>
        <dbReference type="EC" id="2.7.1.15"/>
    </reaction>
</comment>
<feature type="binding site" evidence="12">
    <location>
        <position position="184"/>
    </location>
    <ligand>
        <name>ATP</name>
        <dbReference type="ChEBI" id="CHEBI:30616"/>
    </ligand>
</feature>
<keyword evidence="9 12" id="KW-0460">Magnesium</keyword>
<dbReference type="Gene3D" id="3.40.1190.20">
    <property type="match status" value="1"/>
</dbReference>
<comment type="similarity">
    <text evidence="12">Belongs to the carbohydrate kinase PfkB family. Ribokinase subfamily.</text>
</comment>
<feature type="binding site" evidence="12">
    <location>
        <begin position="39"/>
        <end position="43"/>
    </location>
    <ligand>
        <name>substrate</name>
    </ligand>
</feature>
<feature type="binding site" evidence="12">
    <location>
        <position position="281"/>
    </location>
    <ligand>
        <name>ATP</name>
        <dbReference type="ChEBI" id="CHEBI:30616"/>
    </ligand>
</feature>
<keyword evidence="4 12" id="KW-0808">Transferase</keyword>
<dbReference type="HAMAP" id="MF_01987">
    <property type="entry name" value="Ribokinase"/>
    <property type="match status" value="1"/>
</dbReference>
<evidence type="ECO:0000256" key="6">
    <source>
        <dbReference type="ARBA" id="ARBA00022741"/>
    </source>
</evidence>
<dbReference type="InterPro" id="IPR029056">
    <property type="entry name" value="Ribokinase-like"/>
</dbReference>
<evidence type="ECO:0000256" key="3">
    <source>
        <dbReference type="ARBA" id="ARBA00016943"/>
    </source>
</evidence>
<feature type="binding site" evidence="12">
    <location>
        <position position="290"/>
    </location>
    <ligand>
        <name>K(+)</name>
        <dbReference type="ChEBI" id="CHEBI:29103"/>
    </ligand>
</feature>
<evidence type="ECO:0000256" key="10">
    <source>
        <dbReference type="ARBA" id="ARBA00022958"/>
    </source>
</evidence>
<gene>
    <name evidence="12 14" type="primary">rbsK</name>
    <name evidence="14" type="ORF">CLPU_2c01910</name>
</gene>
<evidence type="ECO:0000259" key="13">
    <source>
        <dbReference type="Pfam" id="PF00294"/>
    </source>
</evidence>
<comment type="cofactor">
    <cofactor evidence="12">
        <name>Mg(2+)</name>
        <dbReference type="ChEBI" id="CHEBI:18420"/>
    </cofactor>
    <text evidence="12">Requires a divalent cation, most likely magnesium in vivo, as an electrophilic catalyst to aid phosphoryl group transfer. It is the chelate of the metal and the nucleotide that is the actual substrate.</text>
</comment>
<feature type="domain" description="Carbohydrate kinase PfkB" evidence="13">
    <location>
        <begin position="1"/>
        <end position="298"/>
    </location>
</feature>
<sequence>MNKVTILGSLNMDLVVAVKNIPVVGETVLATNFNKIPGGKGANQAVASARLGAKVSMIGKVGDDEHGTILLENLKKDHIDYSYVFKDEVNPTGTAVISVDSKGNNSIIVISGSNMELNIDEVRKYKSVIEESDVIISQFEVPMDAIIEGFKIAKENGVITLLNPAPAKEISDELMKLTDIIVPNETEAFSITGVNIDSVESAKLAGIKLLEKGVKHVIITLGEKGAVLVSNDGCEIIPALKVDAIDTTAAGDSFIGALSTKLRKEDSLTHDLLKEAIPFANKVSSIVVTREGAQPSIPYLNEVE</sequence>
<dbReference type="InterPro" id="IPR011611">
    <property type="entry name" value="PfkB_dom"/>
</dbReference>
<reference evidence="15" key="1">
    <citation type="submission" date="2015-07" db="EMBL/GenBank/DDBJ databases">
        <title>Draft genome sequence of the purine-degrading Gottschalkia purinilyticum DSM 1384 (formerly Clostridium purinilyticum).</title>
        <authorList>
            <person name="Poehlein A."/>
            <person name="Schiel-Bengelsdorf B."/>
            <person name="Bengelsdorf F.R."/>
            <person name="Daniel R."/>
            <person name="Duerre P."/>
        </authorList>
    </citation>
    <scope>NUCLEOTIDE SEQUENCE [LARGE SCALE GENOMIC DNA]</scope>
    <source>
        <strain evidence="15">DSM 1384</strain>
    </source>
</reference>
<evidence type="ECO:0000256" key="7">
    <source>
        <dbReference type="ARBA" id="ARBA00022777"/>
    </source>
</evidence>
<dbReference type="Pfam" id="PF00294">
    <property type="entry name" value="PfkB"/>
    <property type="match status" value="1"/>
</dbReference>
<dbReference type="RefSeq" id="WP_050354122.1">
    <property type="nucleotide sequence ID" value="NZ_LGSS01000002.1"/>
</dbReference>
<keyword evidence="8 12" id="KW-0067">ATP-binding</keyword>
<dbReference type="AlphaFoldDB" id="A0A0L0WE43"/>
<keyword evidence="6 12" id="KW-0547">Nucleotide-binding</keyword>
<dbReference type="PROSITE" id="PS00584">
    <property type="entry name" value="PFKB_KINASES_2"/>
    <property type="match status" value="1"/>
</dbReference>
<feature type="binding site" evidence="12">
    <location>
        <begin position="11"/>
        <end position="13"/>
    </location>
    <ligand>
        <name>substrate</name>
    </ligand>
</feature>
<comment type="function">
    <text evidence="12">Catalyzes the phosphorylation of ribose at O-5 in a reaction requiring ATP and magnesium. The resulting D-ribose-5-phosphate can then be used either for sythesis of nucleotides, histidine, and tryptophan, or as a component of the pentose phosphate pathway.</text>
</comment>
<comment type="activity regulation">
    <text evidence="12">Activated by a monovalent cation that binds near, but not in, the active site. The most likely occupant of the site in vivo is potassium. Ion binding induces a conformational change that may alter substrate affinity.</text>
</comment>
<feature type="binding site" evidence="12">
    <location>
        <position position="246"/>
    </location>
    <ligand>
        <name>K(+)</name>
        <dbReference type="ChEBI" id="CHEBI:29103"/>
    </ligand>
</feature>
<keyword evidence="7 12" id="KW-0418">Kinase</keyword>
<dbReference type="GO" id="GO:0004747">
    <property type="term" value="F:ribokinase activity"/>
    <property type="evidence" value="ECO:0007669"/>
    <property type="project" value="UniProtKB-UniRule"/>
</dbReference>
<evidence type="ECO:0000256" key="1">
    <source>
        <dbReference type="ARBA" id="ARBA00005380"/>
    </source>
</evidence>
<evidence type="ECO:0000256" key="8">
    <source>
        <dbReference type="ARBA" id="ARBA00022840"/>
    </source>
</evidence>
<comment type="pathway">
    <text evidence="12">Carbohydrate metabolism; D-ribose degradation; D-ribose 5-phosphate from beta-D-ribopyranose: step 2/2.</text>
</comment>
<comment type="similarity">
    <text evidence="1">Belongs to the carbohydrate kinase pfkB family.</text>
</comment>
<comment type="subcellular location">
    <subcellularLocation>
        <location evidence="12">Cytoplasm</location>
    </subcellularLocation>
</comment>
<dbReference type="GO" id="GO:0046872">
    <property type="term" value="F:metal ion binding"/>
    <property type="evidence" value="ECO:0007669"/>
    <property type="project" value="UniProtKB-KW"/>
</dbReference>
<keyword evidence="11 12" id="KW-0119">Carbohydrate metabolism</keyword>
<dbReference type="PATRIC" id="fig|1503.3.peg.1687"/>
<evidence type="ECO:0000256" key="2">
    <source>
        <dbReference type="ARBA" id="ARBA00012035"/>
    </source>
</evidence>
<organism evidence="14 15">
    <name type="scientific">Gottschalkia purinilytica</name>
    <name type="common">Clostridium purinilyticum</name>
    <dbReference type="NCBI Taxonomy" id="1503"/>
    <lineage>
        <taxon>Bacteria</taxon>
        <taxon>Bacillati</taxon>
        <taxon>Bacillota</taxon>
        <taxon>Tissierellia</taxon>
        <taxon>Tissierellales</taxon>
        <taxon>Gottschalkiaceae</taxon>
        <taxon>Gottschalkia</taxon>
    </lineage>
</organism>
<feature type="binding site" evidence="12">
    <location>
        <begin position="251"/>
        <end position="252"/>
    </location>
    <ligand>
        <name>ATP</name>
        <dbReference type="ChEBI" id="CHEBI:30616"/>
    </ligand>
</feature>
<evidence type="ECO:0000256" key="5">
    <source>
        <dbReference type="ARBA" id="ARBA00022723"/>
    </source>
</evidence>
<dbReference type="PROSITE" id="PS00583">
    <property type="entry name" value="PFKB_KINASES_1"/>
    <property type="match status" value="1"/>
</dbReference>
<name>A0A0L0WE43_GOTPU</name>